<evidence type="ECO:0000256" key="6">
    <source>
        <dbReference type="ARBA" id="ARBA00022989"/>
    </source>
</evidence>
<feature type="transmembrane region" description="Helical" evidence="8">
    <location>
        <begin position="141"/>
        <end position="167"/>
    </location>
</feature>
<evidence type="ECO:0000313" key="10">
    <source>
        <dbReference type="Proteomes" id="UP000531216"/>
    </source>
</evidence>
<keyword evidence="4 8" id="KW-1003">Cell membrane</keyword>
<dbReference type="PANTHER" id="PTHR30269">
    <property type="entry name" value="TRANSMEMBRANE PROTEIN YFCA"/>
    <property type="match status" value="1"/>
</dbReference>
<feature type="transmembrane region" description="Helical" evidence="8">
    <location>
        <begin position="231"/>
        <end position="249"/>
    </location>
</feature>
<dbReference type="Proteomes" id="UP000531216">
    <property type="component" value="Unassembled WGS sequence"/>
</dbReference>
<feature type="transmembrane region" description="Helical" evidence="8">
    <location>
        <begin position="179"/>
        <end position="200"/>
    </location>
</feature>
<dbReference type="GO" id="GO:0005886">
    <property type="term" value="C:plasma membrane"/>
    <property type="evidence" value="ECO:0007669"/>
    <property type="project" value="UniProtKB-SubCell"/>
</dbReference>
<comment type="caution">
    <text evidence="9">The sequence shown here is derived from an EMBL/GenBank/DDBJ whole genome shotgun (WGS) entry which is preliminary data.</text>
</comment>
<gene>
    <name evidence="9" type="ORF">GGR05_000164</name>
</gene>
<dbReference type="OrthoDB" id="9807082at2"/>
<evidence type="ECO:0000256" key="1">
    <source>
        <dbReference type="ARBA" id="ARBA00004651"/>
    </source>
</evidence>
<dbReference type="AlphaFoldDB" id="A0A7W6FSJ5"/>
<sequence length="254" mass="26314">MTLLYALSLFLSGFLAGAINAVAGGGTFLTFGAMTLGGISPISANATSSIVQFPGYVTSTLAYWSDIRRMWRGALMLALASVLGSGVGALILLSLDNPQFQSMVPWLLLAATALFAAGPWLKPKARHAEEAGRGKGLAGPVVQFLTAIYGGFFGAGMGIMMLATLGLTQGGDYHKLNALKNMLATVIAVVAIVVFVSGGVVAWPEAIVMIPGVALGGYAGVWTAKRVPQPYVRAVVIAVGLGLAVYYFWRNAAG</sequence>
<reference evidence="9 10" key="1">
    <citation type="submission" date="2020-08" db="EMBL/GenBank/DDBJ databases">
        <title>Genomic Encyclopedia of Type Strains, Phase IV (KMG-IV): sequencing the most valuable type-strain genomes for metagenomic binning, comparative biology and taxonomic classification.</title>
        <authorList>
            <person name="Goeker M."/>
        </authorList>
    </citation>
    <scope>NUCLEOTIDE SEQUENCE [LARGE SCALE GENOMIC DNA]</scope>
    <source>
        <strain evidence="9 10">DSM 25024</strain>
    </source>
</reference>
<evidence type="ECO:0000256" key="3">
    <source>
        <dbReference type="ARBA" id="ARBA00022448"/>
    </source>
</evidence>
<comment type="subcellular location">
    <subcellularLocation>
        <location evidence="1 8">Cell membrane</location>
        <topology evidence="1 8">Multi-pass membrane protein</topology>
    </subcellularLocation>
</comment>
<keyword evidence="5 8" id="KW-0812">Transmembrane</keyword>
<keyword evidence="6 8" id="KW-1133">Transmembrane helix</keyword>
<dbReference type="EMBL" id="JACIDO010000001">
    <property type="protein sequence ID" value="MBB3934053.1"/>
    <property type="molecule type" value="Genomic_DNA"/>
</dbReference>
<dbReference type="InterPro" id="IPR052017">
    <property type="entry name" value="TSUP"/>
</dbReference>
<feature type="transmembrane region" description="Helical" evidence="8">
    <location>
        <begin position="206"/>
        <end position="224"/>
    </location>
</feature>
<proteinExistence type="inferred from homology"/>
<feature type="transmembrane region" description="Helical" evidence="8">
    <location>
        <begin position="104"/>
        <end position="121"/>
    </location>
</feature>
<accession>A0A7W6FSJ5</accession>
<evidence type="ECO:0000256" key="2">
    <source>
        <dbReference type="ARBA" id="ARBA00009142"/>
    </source>
</evidence>
<keyword evidence="10" id="KW-1185">Reference proteome</keyword>
<protein>
    <recommendedName>
        <fullName evidence="8">Probable membrane transporter protein</fullName>
    </recommendedName>
</protein>
<evidence type="ECO:0000256" key="4">
    <source>
        <dbReference type="ARBA" id="ARBA00022475"/>
    </source>
</evidence>
<evidence type="ECO:0000313" key="9">
    <source>
        <dbReference type="EMBL" id="MBB3934053.1"/>
    </source>
</evidence>
<evidence type="ECO:0000256" key="5">
    <source>
        <dbReference type="ARBA" id="ARBA00022692"/>
    </source>
</evidence>
<feature type="transmembrane region" description="Helical" evidence="8">
    <location>
        <begin position="70"/>
        <end position="92"/>
    </location>
</feature>
<name>A0A7W6FSJ5_9HYPH</name>
<dbReference type="RefSeq" id="WP_090961518.1">
    <property type="nucleotide sequence ID" value="NZ_CP181348.1"/>
</dbReference>
<keyword evidence="3" id="KW-0813">Transport</keyword>
<evidence type="ECO:0000256" key="8">
    <source>
        <dbReference type="RuleBase" id="RU363041"/>
    </source>
</evidence>
<dbReference type="Pfam" id="PF01925">
    <property type="entry name" value="TauE"/>
    <property type="match status" value="1"/>
</dbReference>
<dbReference type="InterPro" id="IPR002781">
    <property type="entry name" value="TM_pro_TauE-like"/>
</dbReference>
<keyword evidence="7 8" id="KW-0472">Membrane</keyword>
<organism evidence="9 10">
    <name type="scientific">Aureimonas phyllosphaerae</name>
    <dbReference type="NCBI Taxonomy" id="1166078"/>
    <lineage>
        <taxon>Bacteria</taxon>
        <taxon>Pseudomonadati</taxon>
        <taxon>Pseudomonadota</taxon>
        <taxon>Alphaproteobacteria</taxon>
        <taxon>Hyphomicrobiales</taxon>
        <taxon>Aurantimonadaceae</taxon>
        <taxon>Aureimonas</taxon>
    </lineage>
</organism>
<comment type="similarity">
    <text evidence="2 8">Belongs to the 4-toluene sulfonate uptake permease (TSUP) (TC 2.A.102) family.</text>
</comment>
<evidence type="ECO:0000256" key="7">
    <source>
        <dbReference type="ARBA" id="ARBA00023136"/>
    </source>
</evidence>
<dbReference type="PANTHER" id="PTHR30269:SF0">
    <property type="entry name" value="MEMBRANE TRANSPORTER PROTEIN YFCA-RELATED"/>
    <property type="match status" value="1"/>
</dbReference>